<evidence type="ECO:0000313" key="1">
    <source>
        <dbReference type="EMBL" id="GEL46091.1"/>
    </source>
</evidence>
<dbReference type="SUPFAM" id="SSF55144">
    <property type="entry name" value="LigT-like"/>
    <property type="match status" value="1"/>
</dbReference>
<dbReference type="InterPro" id="IPR009097">
    <property type="entry name" value="Cyclic_Pdiesterase"/>
</dbReference>
<proteinExistence type="predicted"/>
<accession>A0A511FA02</accession>
<dbReference type="Proteomes" id="UP000321723">
    <property type="component" value="Unassembled WGS sequence"/>
</dbReference>
<gene>
    <name evidence="1" type="ORF">CHO01_12070</name>
</gene>
<comment type="caution">
    <text evidence="1">The sequence shown here is derived from an EMBL/GenBank/DDBJ whole genome shotgun (WGS) entry which is preliminary data.</text>
</comment>
<evidence type="ECO:0008006" key="3">
    <source>
        <dbReference type="Google" id="ProtNLM"/>
    </source>
</evidence>
<dbReference type="EMBL" id="BJVQ01000010">
    <property type="protein sequence ID" value="GEL46091.1"/>
    <property type="molecule type" value="Genomic_DNA"/>
</dbReference>
<name>A0A511FA02_9CELL</name>
<dbReference type="Gene3D" id="3.90.1140.10">
    <property type="entry name" value="Cyclic phosphodiesterase"/>
    <property type="match status" value="1"/>
</dbReference>
<sequence>MGPHRTALDRAAGWGIPAHVTVLYPFVPPPALTADQLDRLAAAVASERAFDATFAGTGWFGSDVLWLAPDPAEPFRRLTLAVWREFPEHPPYEGAFADIHPHLTVADRALGGPGDLERAEAAVRHGLPITQRVDHALLVAGTDAPRSWRTVRRLPLARG</sequence>
<keyword evidence="2" id="KW-1185">Reference proteome</keyword>
<protein>
    <recommendedName>
        <fullName evidence="3">2'-5' RNA ligase</fullName>
    </recommendedName>
</protein>
<reference evidence="1 2" key="1">
    <citation type="submission" date="2019-07" db="EMBL/GenBank/DDBJ databases">
        <title>Whole genome shotgun sequence of Cellulomonas hominis NBRC 16055.</title>
        <authorList>
            <person name="Hosoyama A."/>
            <person name="Uohara A."/>
            <person name="Ohji S."/>
            <person name="Ichikawa N."/>
        </authorList>
    </citation>
    <scope>NUCLEOTIDE SEQUENCE [LARGE SCALE GENOMIC DNA]</scope>
    <source>
        <strain evidence="1 2">NBRC 16055</strain>
    </source>
</reference>
<evidence type="ECO:0000313" key="2">
    <source>
        <dbReference type="Proteomes" id="UP000321723"/>
    </source>
</evidence>
<organism evidence="1 2">
    <name type="scientific">Cellulomonas hominis</name>
    <dbReference type="NCBI Taxonomy" id="156981"/>
    <lineage>
        <taxon>Bacteria</taxon>
        <taxon>Bacillati</taxon>
        <taxon>Actinomycetota</taxon>
        <taxon>Actinomycetes</taxon>
        <taxon>Micrococcales</taxon>
        <taxon>Cellulomonadaceae</taxon>
        <taxon>Cellulomonas</taxon>
    </lineage>
</organism>
<dbReference type="Pfam" id="PF13563">
    <property type="entry name" value="2_5_RNA_ligase2"/>
    <property type="match status" value="1"/>
</dbReference>
<dbReference type="AlphaFoldDB" id="A0A511FA02"/>